<dbReference type="Proteomes" id="UP001295794">
    <property type="component" value="Unassembled WGS sequence"/>
</dbReference>
<sequence>VLHRTPRVIGITRSLASIIDRKQPRTTHQTDASRIGAEDRRAGFLDAVMRGDGGQCGVGAASAGDVSFQTDRLTSAAPARLTCTGTDRSRRLRSAGSRSHQSEGTGSSRRRRGICESE</sequence>
<feature type="non-terminal residue" evidence="2">
    <location>
        <position position="1"/>
    </location>
</feature>
<dbReference type="AlphaFoldDB" id="A0AAD2H6E1"/>
<comment type="caution">
    <text evidence="2">The sequence shown here is derived from an EMBL/GenBank/DDBJ whole genome shotgun (WGS) entry which is preliminary data.</text>
</comment>
<dbReference type="EMBL" id="CAVNYO010000138">
    <property type="protein sequence ID" value="CAK5269073.1"/>
    <property type="molecule type" value="Genomic_DNA"/>
</dbReference>
<protein>
    <submittedName>
        <fullName evidence="2">Uncharacterized protein</fullName>
    </submittedName>
</protein>
<reference evidence="2" key="1">
    <citation type="submission" date="2023-11" db="EMBL/GenBank/DDBJ databases">
        <authorList>
            <person name="De Vega J J."/>
            <person name="De Vega J J."/>
        </authorList>
    </citation>
    <scope>NUCLEOTIDE SEQUENCE</scope>
</reference>
<evidence type="ECO:0000313" key="2">
    <source>
        <dbReference type="EMBL" id="CAK5269073.1"/>
    </source>
</evidence>
<accession>A0AAD2H6E1</accession>
<name>A0AAD2H6E1_9AGAR</name>
<keyword evidence="3" id="KW-1185">Reference proteome</keyword>
<gene>
    <name evidence="2" type="ORF">MYCIT1_LOCUS12533</name>
</gene>
<proteinExistence type="predicted"/>
<evidence type="ECO:0000256" key="1">
    <source>
        <dbReference type="SAM" id="MobiDB-lite"/>
    </source>
</evidence>
<evidence type="ECO:0000313" key="3">
    <source>
        <dbReference type="Proteomes" id="UP001295794"/>
    </source>
</evidence>
<feature type="region of interest" description="Disordered" evidence="1">
    <location>
        <begin position="79"/>
        <end position="118"/>
    </location>
</feature>
<organism evidence="2 3">
    <name type="scientific">Mycena citricolor</name>
    <dbReference type="NCBI Taxonomy" id="2018698"/>
    <lineage>
        <taxon>Eukaryota</taxon>
        <taxon>Fungi</taxon>
        <taxon>Dikarya</taxon>
        <taxon>Basidiomycota</taxon>
        <taxon>Agaricomycotina</taxon>
        <taxon>Agaricomycetes</taxon>
        <taxon>Agaricomycetidae</taxon>
        <taxon>Agaricales</taxon>
        <taxon>Marasmiineae</taxon>
        <taxon>Mycenaceae</taxon>
        <taxon>Mycena</taxon>
    </lineage>
</organism>